<dbReference type="InterPro" id="IPR050640">
    <property type="entry name" value="Bact_2-comp_sensor_kinase"/>
</dbReference>
<dbReference type="PANTHER" id="PTHR34220">
    <property type="entry name" value="SENSOR HISTIDINE KINASE YPDA"/>
    <property type="match status" value="1"/>
</dbReference>
<accession>A0A1B2DCJ9</accession>
<evidence type="ECO:0000256" key="5">
    <source>
        <dbReference type="ARBA" id="ARBA00023012"/>
    </source>
</evidence>
<dbReference type="PROSITE" id="PS50110">
    <property type="entry name" value="RESPONSE_REGULATORY"/>
    <property type="match status" value="1"/>
</dbReference>
<dbReference type="SUPFAM" id="SSF55874">
    <property type="entry name" value="ATPase domain of HSP90 chaperone/DNA topoisomerase II/histidine kinase"/>
    <property type="match status" value="1"/>
</dbReference>
<dbReference type="AlphaFoldDB" id="A0A1B2DCJ9"/>
<dbReference type="Gene3D" id="3.40.50.2300">
    <property type="match status" value="1"/>
</dbReference>
<dbReference type="InterPro" id="IPR003594">
    <property type="entry name" value="HATPase_dom"/>
</dbReference>
<dbReference type="SMART" id="SM00387">
    <property type="entry name" value="HATPase_c"/>
    <property type="match status" value="1"/>
</dbReference>
<gene>
    <name evidence="9" type="ORF">BBD42_02400</name>
</gene>
<evidence type="ECO:0000256" key="3">
    <source>
        <dbReference type="ARBA" id="ARBA00022777"/>
    </source>
</evidence>
<proteinExistence type="predicted"/>
<dbReference type="EMBL" id="CP016808">
    <property type="protein sequence ID" value="ANY65444.1"/>
    <property type="molecule type" value="Genomic_DNA"/>
</dbReference>
<dbReference type="InterPro" id="IPR036890">
    <property type="entry name" value="HATPase_C_sf"/>
</dbReference>
<dbReference type="Pfam" id="PF02518">
    <property type="entry name" value="HATPase_c"/>
    <property type="match status" value="1"/>
</dbReference>
<keyword evidence="5" id="KW-0902">Two-component regulatory system</keyword>
<keyword evidence="6" id="KW-0597">Phosphoprotein</keyword>
<evidence type="ECO:0000259" key="7">
    <source>
        <dbReference type="PROSITE" id="PS50109"/>
    </source>
</evidence>
<keyword evidence="3" id="KW-0418">Kinase</keyword>
<keyword evidence="4" id="KW-0067">ATP-binding</keyword>
<evidence type="ECO:0008006" key="10">
    <source>
        <dbReference type="Google" id="ProtNLM"/>
    </source>
</evidence>
<dbReference type="InterPro" id="IPR011006">
    <property type="entry name" value="CheY-like_superfamily"/>
</dbReference>
<dbReference type="Pfam" id="PF00072">
    <property type="entry name" value="Response_reg"/>
    <property type="match status" value="1"/>
</dbReference>
<evidence type="ECO:0000256" key="2">
    <source>
        <dbReference type="ARBA" id="ARBA00022741"/>
    </source>
</evidence>
<dbReference type="PROSITE" id="PS50109">
    <property type="entry name" value="HIS_KIN"/>
    <property type="match status" value="1"/>
</dbReference>
<keyword evidence="2" id="KW-0547">Nucleotide-binding</keyword>
<evidence type="ECO:0000256" key="4">
    <source>
        <dbReference type="ARBA" id="ARBA00022840"/>
    </source>
</evidence>
<dbReference type="InterPro" id="IPR010559">
    <property type="entry name" value="Sig_transdc_His_kin_internal"/>
</dbReference>
<dbReference type="Gene3D" id="3.30.565.10">
    <property type="entry name" value="Histidine kinase-like ATPase, C-terminal domain"/>
    <property type="match status" value="1"/>
</dbReference>
<feature type="modified residue" description="4-aspartylphosphate" evidence="6">
    <location>
        <position position="53"/>
    </location>
</feature>
<evidence type="ECO:0000313" key="9">
    <source>
        <dbReference type="EMBL" id="ANY65444.1"/>
    </source>
</evidence>
<dbReference type="PANTHER" id="PTHR34220:SF7">
    <property type="entry name" value="SENSOR HISTIDINE KINASE YPDA"/>
    <property type="match status" value="1"/>
</dbReference>
<dbReference type="SMART" id="SM00448">
    <property type="entry name" value="REC"/>
    <property type="match status" value="1"/>
</dbReference>
<sequence length="349" mass="38970">MLHALLVHDCVTERAIITDVFTEQHIQISAESRLEAALLWFEHGGEADLCVIDASLAEEAVALCRAIREAAVRKDLYIILLLDLEGRGQLESLYEAGMNDYLLRPFAAAELKQKLDMLLQLKRFEAGLVETELAMLRAKIKPHFLFNAIGTIIFISKRNAEEARTLLRSLSEFLRGSFDFENKADVVSFKVELALVNAYLNLEKARFGSRLHVNYNLKATQFYLPPFILQTLVENAIRHGLTARLIGGTIDIGTLLVPAGVRVTIKDDGVGIREEELERFAQVKQHSEYRRMAARGQRQGMGLANTNERLLRHFGTGLQIRRRKSGGTTVSFLIPAQGGLVNAERCGGG</sequence>
<evidence type="ECO:0000256" key="1">
    <source>
        <dbReference type="ARBA" id="ARBA00022679"/>
    </source>
</evidence>
<feature type="domain" description="Histidine kinase" evidence="7">
    <location>
        <begin position="228"/>
        <end position="338"/>
    </location>
</feature>
<organism evidence="9">
    <name type="scientific">Paenibacillus sp. BIHB 4019</name>
    <dbReference type="NCBI Taxonomy" id="1870819"/>
    <lineage>
        <taxon>Bacteria</taxon>
        <taxon>Bacillati</taxon>
        <taxon>Bacillota</taxon>
        <taxon>Bacilli</taxon>
        <taxon>Bacillales</taxon>
        <taxon>Paenibacillaceae</taxon>
        <taxon>Paenibacillus</taxon>
    </lineage>
</organism>
<feature type="domain" description="Response regulatory" evidence="8">
    <location>
        <begin position="3"/>
        <end position="119"/>
    </location>
</feature>
<dbReference type="InterPro" id="IPR005467">
    <property type="entry name" value="His_kinase_dom"/>
</dbReference>
<dbReference type="Pfam" id="PF06580">
    <property type="entry name" value="His_kinase"/>
    <property type="match status" value="1"/>
</dbReference>
<dbReference type="RefSeq" id="WP_099516840.1">
    <property type="nucleotide sequence ID" value="NZ_CP016808.1"/>
</dbReference>
<evidence type="ECO:0000259" key="8">
    <source>
        <dbReference type="PROSITE" id="PS50110"/>
    </source>
</evidence>
<reference evidence="9" key="1">
    <citation type="submission" date="2016-08" db="EMBL/GenBank/DDBJ databases">
        <title>Complete Genome Seqeunce of Paenibacillus sp. BIHB 4019 from tea rhizoplane.</title>
        <authorList>
            <person name="Thakur R."/>
            <person name="Swarnkar M.K."/>
            <person name="Gulati A."/>
        </authorList>
    </citation>
    <scope>NUCLEOTIDE SEQUENCE [LARGE SCALE GENOMIC DNA]</scope>
    <source>
        <strain evidence="9">BIHB4019</strain>
    </source>
</reference>
<dbReference type="GO" id="GO:0016020">
    <property type="term" value="C:membrane"/>
    <property type="evidence" value="ECO:0007669"/>
    <property type="project" value="InterPro"/>
</dbReference>
<dbReference type="SUPFAM" id="SSF52172">
    <property type="entry name" value="CheY-like"/>
    <property type="match status" value="1"/>
</dbReference>
<evidence type="ECO:0000256" key="6">
    <source>
        <dbReference type="PROSITE-ProRule" id="PRU00169"/>
    </source>
</evidence>
<dbReference type="GO" id="GO:0005524">
    <property type="term" value="F:ATP binding"/>
    <property type="evidence" value="ECO:0007669"/>
    <property type="project" value="UniProtKB-KW"/>
</dbReference>
<keyword evidence="1" id="KW-0808">Transferase</keyword>
<dbReference type="InterPro" id="IPR001789">
    <property type="entry name" value="Sig_transdc_resp-reg_receiver"/>
</dbReference>
<name>A0A1B2DCJ9_9BACL</name>
<protein>
    <recommendedName>
        <fullName evidence="10">Histidine kinase domain-containing protein</fullName>
    </recommendedName>
</protein>
<dbReference type="GO" id="GO:0000155">
    <property type="term" value="F:phosphorelay sensor kinase activity"/>
    <property type="evidence" value="ECO:0007669"/>
    <property type="project" value="InterPro"/>
</dbReference>